<dbReference type="EMBL" id="AFPW01000029">
    <property type="protein sequence ID" value="EGQ13345.1"/>
    <property type="molecule type" value="Genomic_DNA"/>
</dbReference>
<evidence type="ECO:0000313" key="2">
    <source>
        <dbReference type="EMBL" id="EGQ13345.1"/>
    </source>
</evidence>
<protein>
    <submittedName>
        <fullName evidence="2">Uncharacterized protein</fullName>
    </submittedName>
</protein>
<comment type="caution">
    <text evidence="2">The sequence shown here is derived from an EMBL/GenBank/DDBJ whole genome shotgun (WGS) entry which is preliminary data.</text>
</comment>
<name>F9D574_PREDD</name>
<organism evidence="2 3">
    <name type="scientific">Prevotella dentalis (strain ATCC 49559 / DSM 3688 / JCM 13448 / NCTC 12043 / ES 2772)</name>
    <name type="common">Mitsuokella dentalis</name>
    <dbReference type="NCBI Taxonomy" id="908937"/>
    <lineage>
        <taxon>Bacteria</taxon>
        <taxon>Pseudomonadati</taxon>
        <taxon>Bacteroidota</taxon>
        <taxon>Bacteroidia</taxon>
        <taxon>Bacteroidales</taxon>
        <taxon>Prevotellaceae</taxon>
        <taxon>Prevotella</taxon>
    </lineage>
</organism>
<evidence type="ECO:0000256" key="1">
    <source>
        <dbReference type="SAM" id="Phobius"/>
    </source>
</evidence>
<dbReference type="Proteomes" id="UP000007820">
    <property type="component" value="Unassembled WGS sequence"/>
</dbReference>
<gene>
    <name evidence="2" type="ORF">HMPREF9136_2002</name>
</gene>
<reference evidence="2 3" key="1">
    <citation type="submission" date="2011-04" db="EMBL/GenBank/DDBJ databases">
        <authorList>
            <person name="Muzny D."/>
            <person name="Qin X."/>
            <person name="Deng J."/>
            <person name="Jiang H."/>
            <person name="Liu Y."/>
            <person name="Qu J."/>
            <person name="Song X.-Z."/>
            <person name="Zhang L."/>
            <person name="Thornton R."/>
            <person name="Coyle M."/>
            <person name="Francisco L."/>
            <person name="Jackson L."/>
            <person name="Javaid M."/>
            <person name="Korchina V."/>
            <person name="Kovar C."/>
            <person name="Mata R."/>
            <person name="Mathew T."/>
            <person name="Ngo R."/>
            <person name="Nguyen L."/>
            <person name="Nguyen N."/>
            <person name="Okwuonu G."/>
            <person name="Ongeri F."/>
            <person name="Pham C."/>
            <person name="Simmons D."/>
            <person name="Wilczek-Boney K."/>
            <person name="Hale W."/>
            <person name="Jakkamsetti A."/>
            <person name="Pham P."/>
            <person name="Ruth R."/>
            <person name="San Lucas F."/>
            <person name="Warren J."/>
            <person name="Zhang J."/>
            <person name="Zhao Z."/>
            <person name="Zhou C."/>
            <person name="Zhu D."/>
            <person name="Lee S."/>
            <person name="Bess C."/>
            <person name="Blankenburg K."/>
            <person name="Forbes L."/>
            <person name="Fu Q."/>
            <person name="Gubbala S."/>
            <person name="Hirani K."/>
            <person name="Jayaseelan J.C."/>
            <person name="Lara F."/>
            <person name="Munidasa M."/>
            <person name="Palculict T."/>
            <person name="Patil S."/>
            <person name="Pu L.-L."/>
            <person name="Saada N."/>
            <person name="Tang L."/>
            <person name="Weissenberger G."/>
            <person name="Zhu Y."/>
            <person name="Hemphill L."/>
            <person name="Shang Y."/>
            <person name="Youmans B."/>
            <person name="Ayvaz T."/>
            <person name="Ross M."/>
            <person name="Santibanez J."/>
            <person name="Aqrawi P."/>
            <person name="Gross S."/>
            <person name="Joshi V."/>
            <person name="Fowler G."/>
            <person name="Nazareth L."/>
            <person name="Reid J."/>
            <person name="Worley K."/>
            <person name="Petrosino J."/>
            <person name="Highlander S."/>
            <person name="Gibbs R."/>
        </authorList>
    </citation>
    <scope>NUCLEOTIDE SEQUENCE [LARGE SCALE GENOMIC DNA]</scope>
    <source>
        <strain evidence="2 3">DSM 3688</strain>
    </source>
</reference>
<keyword evidence="1" id="KW-1133">Transmembrane helix</keyword>
<keyword evidence="1" id="KW-0472">Membrane</keyword>
<evidence type="ECO:0000313" key="3">
    <source>
        <dbReference type="Proteomes" id="UP000007820"/>
    </source>
</evidence>
<feature type="transmembrane region" description="Helical" evidence="1">
    <location>
        <begin position="7"/>
        <end position="30"/>
    </location>
</feature>
<proteinExistence type="predicted"/>
<dbReference type="AlphaFoldDB" id="F9D574"/>
<keyword evidence="1" id="KW-0812">Transmembrane</keyword>
<accession>F9D574</accession>
<sequence>MKFINKQVYIFTCETSVFYFIFLLIIVGFFTHKSTISLPVRKKTTN</sequence>